<evidence type="ECO:0000313" key="3">
    <source>
        <dbReference type="Proteomes" id="UP000071392"/>
    </source>
</evidence>
<comment type="caution">
    <text evidence="2">The sequence shown here is derived from an EMBL/GenBank/DDBJ whole genome shotgun (WGS) entry which is preliminary data.</text>
</comment>
<keyword evidence="3" id="KW-1185">Reference proteome</keyword>
<feature type="transmembrane region" description="Helical" evidence="1">
    <location>
        <begin position="6"/>
        <end position="26"/>
    </location>
</feature>
<reference evidence="2 3" key="1">
    <citation type="submission" date="2016-02" db="EMBL/GenBank/DDBJ databases">
        <authorList>
            <person name="Wen L."/>
            <person name="He K."/>
            <person name="Yang H."/>
        </authorList>
    </citation>
    <scope>NUCLEOTIDE SEQUENCE [LARGE SCALE GENOMIC DNA]</scope>
    <source>
        <strain evidence="2 3">CV41</strain>
    </source>
</reference>
<evidence type="ECO:0008006" key="4">
    <source>
        <dbReference type="Google" id="ProtNLM"/>
    </source>
</evidence>
<feature type="transmembrane region" description="Helical" evidence="1">
    <location>
        <begin position="63"/>
        <end position="82"/>
    </location>
</feature>
<keyword evidence="1" id="KW-0812">Transmembrane</keyword>
<name>A0A139SS92_9BACT</name>
<evidence type="ECO:0000313" key="2">
    <source>
        <dbReference type="EMBL" id="KXU37384.1"/>
    </source>
</evidence>
<accession>A0A139SS92</accession>
<feature type="transmembrane region" description="Helical" evidence="1">
    <location>
        <begin position="38"/>
        <end position="57"/>
    </location>
</feature>
<gene>
    <name evidence="2" type="ORF">AXK12_01930</name>
</gene>
<organism evidence="2 3">
    <name type="scientific">Cephaloticoccus capnophilus</name>
    <dbReference type="NCBI Taxonomy" id="1548208"/>
    <lineage>
        <taxon>Bacteria</taxon>
        <taxon>Pseudomonadati</taxon>
        <taxon>Verrucomicrobiota</taxon>
        <taxon>Opitutia</taxon>
        <taxon>Opitutales</taxon>
        <taxon>Opitutaceae</taxon>
        <taxon>Cephaloticoccus</taxon>
    </lineage>
</organism>
<dbReference type="AlphaFoldDB" id="A0A139SS92"/>
<keyword evidence="1" id="KW-1133">Transmembrane helix</keyword>
<protein>
    <recommendedName>
        <fullName evidence="4">Invasion protein</fullName>
    </recommendedName>
</protein>
<keyword evidence="1" id="KW-0472">Membrane</keyword>
<sequence length="115" mass="12803">MSAAELHSLHILHVFAVFVLIGTTFFACAGPAETRKRVLMWSGIASLVVLLTGFRLWQGLYGMAGMWAVVKLVCWLGLSAFGGVAYRRREKAKLWLRLTLVFAAIALVMVYLKPF</sequence>
<evidence type="ECO:0000256" key="1">
    <source>
        <dbReference type="SAM" id="Phobius"/>
    </source>
</evidence>
<dbReference type="OrthoDB" id="196781at2"/>
<dbReference type="Proteomes" id="UP000071392">
    <property type="component" value="Unassembled WGS sequence"/>
</dbReference>
<feature type="transmembrane region" description="Helical" evidence="1">
    <location>
        <begin position="94"/>
        <end position="112"/>
    </location>
</feature>
<dbReference type="RefSeq" id="WP_068710970.1">
    <property type="nucleotide sequence ID" value="NZ_LSZP01000009.1"/>
</dbReference>
<dbReference type="EMBL" id="LSZP01000009">
    <property type="protein sequence ID" value="KXU37384.1"/>
    <property type="molecule type" value="Genomic_DNA"/>
</dbReference>
<proteinExistence type="predicted"/>